<sequence>MHSLGEYLTL</sequence>
<organism evidence="1 2">
    <name type="scientific">Ambrosia artemisiifolia</name>
    <name type="common">Common ragweed</name>
    <dbReference type="NCBI Taxonomy" id="4212"/>
    <lineage>
        <taxon>Eukaryota</taxon>
        <taxon>Viridiplantae</taxon>
        <taxon>Streptophyta</taxon>
        <taxon>Embryophyta</taxon>
        <taxon>Tracheophyta</taxon>
        <taxon>Spermatophyta</taxon>
        <taxon>Magnoliopsida</taxon>
        <taxon>eudicotyledons</taxon>
        <taxon>Gunneridae</taxon>
        <taxon>Pentapetalae</taxon>
        <taxon>asterids</taxon>
        <taxon>campanulids</taxon>
        <taxon>Asterales</taxon>
        <taxon>Asteraceae</taxon>
        <taxon>Asteroideae</taxon>
        <taxon>Heliantheae alliance</taxon>
        <taxon>Heliantheae</taxon>
        <taxon>Ambrosia</taxon>
    </lineage>
</organism>
<keyword evidence="2" id="KW-1185">Reference proteome</keyword>
<evidence type="ECO:0000313" key="1">
    <source>
        <dbReference type="EMBL" id="KAI7745718.1"/>
    </source>
</evidence>
<dbReference type="Proteomes" id="UP001206925">
    <property type="component" value="Unassembled WGS sequence"/>
</dbReference>
<gene>
    <name evidence="1" type="ORF">M8C21_022195</name>
</gene>
<reference evidence="1" key="1">
    <citation type="submission" date="2022-06" db="EMBL/GenBank/DDBJ databases">
        <title>Uncovering the hologenomic basis of an extraordinary plant invasion.</title>
        <authorList>
            <person name="Bieker V.C."/>
            <person name="Martin M.D."/>
            <person name="Gilbert T."/>
            <person name="Hodgins K."/>
            <person name="Battlay P."/>
            <person name="Petersen B."/>
            <person name="Wilson J."/>
        </authorList>
    </citation>
    <scope>NUCLEOTIDE SEQUENCE</scope>
    <source>
        <strain evidence="1">AA19_3_7</strain>
        <tissue evidence="1">Leaf</tissue>
    </source>
</reference>
<protein>
    <submittedName>
        <fullName evidence="1">Uncharacterized protein</fullName>
    </submittedName>
</protein>
<evidence type="ECO:0000313" key="2">
    <source>
        <dbReference type="Proteomes" id="UP001206925"/>
    </source>
</evidence>
<accession>A0AAD5CPJ0</accession>
<name>A0AAD5CPJ0_AMBAR</name>
<dbReference type="EMBL" id="JAMZMK010007154">
    <property type="protein sequence ID" value="KAI7745718.1"/>
    <property type="molecule type" value="Genomic_DNA"/>
</dbReference>
<proteinExistence type="predicted"/>
<comment type="caution">
    <text evidence="1">The sequence shown here is derived from an EMBL/GenBank/DDBJ whole genome shotgun (WGS) entry which is preliminary data.</text>
</comment>